<dbReference type="GO" id="GO:0020037">
    <property type="term" value="F:heme binding"/>
    <property type="evidence" value="ECO:0007669"/>
    <property type="project" value="InterPro"/>
</dbReference>
<dbReference type="FunFam" id="3.30.70.270:FF:000001">
    <property type="entry name" value="Diguanylate cyclase domain protein"/>
    <property type="match status" value="1"/>
</dbReference>
<dbReference type="InterPro" id="IPR035965">
    <property type="entry name" value="PAS-like_dom_sf"/>
</dbReference>
<dbReference type="HOGENOM" id="CLU_000445_70_20_6"/>
<dbReference type="Pfam" id="PF00563">
    <property type="entry name" value="EAL"/>
    <property type="match status" value="1"/>
</dbReference>
<dbReference type="Gene3D" id="3.20.20.450">
    <property type="entry name" value="EAL domain"/>
    <property type="match status" value="1"/>
</dbReference>
<dbReference type="PROSITE" id="PS50887">
    <property type="entry name" value="GGDEF"/>
    <property type="match status" value="1"/>
</dbReference>
<evidence type="ECO:0000313" key="7">
    <source>
        <dbReference type="EMBL" id="EIC27946.1"/>
    </source>
</evidence>
<dbReference type="Pfam" id="PF08448">
    <property type="entry name" value="PAS_4"/>
    <property type="match status" value="1"/>
</dbReference>
<dbReference type="AlphaFoldDB" id="H8GJY7"/>
<comment type="cofactor">
    <cofactor evidence="1">
        <name>Mg(2+)</name>
        <dbReference type="ChEBI" id="CHEBI:18420"/>
    </cofactor>
</comment>
<dbReference type="InterPro" id="IPR043128">
    <property type="entry name" value="Rev_trsase/Diguanyl_cyclase"/>
</dbReference>
<gene>
    <name evidence="7" type="ORF">Metal_0076</name>
</gene>
<dbReference type="NCBIfam" id="TIGR00229">
    <property type="entry name" value="sensory_box"/>
    <property type="match status" value="2"/>
</dbReference>
<dbReference type="PANTHER" id="PTHR44757">
    <property type="entry name" value="DIGUANYLATE CYCLASE DGCP"/>
    <property type="match status" value="1"/>
</dbReference>
<accession>H8GJY7</accession>
<dbReference type="CDD" id="cd01948">
    <property type="entry name" value="EAL"/>
    <property type="match status" value="1"/>
</dbReference>
<evidence type="ECO:0000256" key="1">
    <source>
        <dbReference type="ARBA" id="ARBA00001946"/>
    </source>
</evidence>
<dbReference type="CDD" id="cd00130">
    <property type="entry name" value="PAS"/>
    <property type="match status" value="2"/>
</dbReference>
<organism evidence="7 8">
    <name type="scientific">Methylomicrobium album BG8</name>
    <dbReference type="NCBI Taxonomy" id="686340"/>
    <lineage>
        <taxon>Bacteria</taxon>
        <taxon>Pseudomonadati</taxon>
        <taxon>Pseudomonadota</taxon>
        <taxon>Gammaproteobacteria</taxon>
        <taxon>Methylococcales</taxon>
        <taxon>Methylococcaceae</taxon>
        <taxon>Methylomicrobium</taxon>
    </lineage>
</organism>
<dbReference type="PROSITE" id="PS50883">
    <property type="entry name" value="EAL"/>
    <property type="match status" value="1"/>
</dbReference>
<evidence type="ECO:0000259" key="6">
    <source>
        <dbReference type="PROSITE" id="PS50887"/>
    </source>
</evidence>
<dbReference type="SUPFAM" id="SSF46458">
    <property type="entry name" value="Globin-like"/>
    <property type="match status" value="1"/>
</dbReference>
<evidence type="ECO:0000256" key="2">
    <source>
        <dbReference type="ARBA" id="ARBA00015125"/>
    </source>
</evidence>
<dbReference type="Pfam" id="PF11563">
    <property type="entry name" value="Protoglobin"/>
    <property type="match status" value="1"/>
</dbReference>
<dbReference type="InterPro" id="IPR013655">
    <property type="entry name" value="PAS_fold_3"/>
</dbReference>
<dbReference type="InterPro" id="IPR001633">
    <property type="entry name" value="EAL_dom"/>
</dbReference>
<dbReference type="CDD" id="cd14760">
    <property type="entry name" value="GS_PAS-GGDEF-EAL"/>
    <property type="match status" value="1"/>
</dbReference>
<dbReference type="Gene3D" id="2.10.70.100">
    <property type="match status" value="1"/>
</dbReference>
<dbReference type="NCBIfam" id="TIGR00254">
    <property type="entry name" value="GGDEF"/>
    <property type="match status" value="1"/>
</dbReference>
<dbReference type="CDD" id="cd01949">
    <property type="entry name" value="GGDEF"/>
    <property type="match status" value="1"/>
</dbReference>
<protein>
    <recommendedName>
        <fullName evidence="2">Diguanylate cyclase DosC</fullName>
    </recommendedName>
    <alternativeName>
        <fullName evidence="3">Direct oxygen-sensing cyclase</fullName>
    </alternativeName>
</protein>
<proteinExistence type="predicted"/>
<dbReference type="InterPro" id="IPR044398">
    <property type="entry name" value="Globin-sensor_dom"/>
</dbReference>
<dbReference type="Pfam" id="PF08447">
    <property type="entry name" value="PAS_3"/>
    <property type="match status" value="1"/>
</dbReference>
<dbReference type="InterPro" id="IPR009050">
    <property type="entry name" value="Globin-like_sf"/>
</dbReference>
<dbReference type="InterPro" id="IPR000700">
    <property type="entry name" value="PAS-assoc_C"/>
</dbReference>
<dbReference type="InterPro" id="IPR029787">
    <property type="entry name" value="Nucleotide_cyclase"/>
</dbReference>
<feature type="domain" description="PAC" evidence="4">
    <location>
        <begin position="366"/>
        <end position="421"/>
    </location>
</feature>
<dbReference type="PROSITE" id="PS50113">
    <property type="entry name" value="PAC"/>
    <property type="match status" value="1"/>
</dbReference>
<dbReference type="GO" id="GO:0019825">
    <property type="term" value="F:oxygen binding"/>
    <property type="evidence" value="ECO:0007669"/>
    <property type="project" value="InterPro"/>
</dbReference>
<dbReference type="EMBL" id="CM001475">
    <property type="protein sequence ID" value="EIC27946.1"/>
    <property type="molecule type" value="Genomic_DNA"/>
</dbReference>
<dbReference type="SUPFAM" id="SSF55785">
    <property type="entry name" value="PYP-like sensor domain (PAS domain)"/>
    <property type="match status" value="2"/>
</dbReference>
<dbReference type="InterPro" id="IPR013656">
    <property type="entry name" value="PAS_4"/>
</dbReference>
<evidence type="ECO:0000256" key="3">
    <source>
        <dbReference type="ARBA" id="ARBA00029839"/>
    </source>
</evidence>
<dbReference type="InterPro" id="IPR000014">
    <property type="entry name" value="PAS"/>
</dbReference>
<dbReference type="InterPro" id="IPR012292">
    <property type="entry name" value="Globin/Proto"/>
</dbReference>
<sequence length="849" mass="95113">MIVALGLSEAAVTTRKAFLGFSEADVHHLKKLHEAFEDRGPTFAKRFCEHMLSFPETRRFITDSSILDRLQQAQAEYFGTLTAGHYGSDYIRNRLRAGIAHQRIGLETQWYLGAYAKYLVDLMPEIWQKLGADHEAFIAALQSLLKVVLLDMGLAVDTYIHTDRRMILALQEYAERVFSAIPDGLCVLASDFTVLSANRAFLDRFDLSKANLRGRSLLAVIAADGLGAKLSEVCDSGMAQHDLLFEMGRVGESTRHPVRVTLSGMRLEEEARLLVVVEDITEQVRLQQALKESEATLLHAQEITHIGSWKLDFKTGVLTWTPEVGRLFDLPFDPPQDTPISYDTFLANVHPDDREMLRTAWQAAIKGVPYRIQHRIVARGETRWMEERVALVFDDDCQPVRAVGTVQDITEHKAAEIRIENLAFYDMLTGLPNRALFMDRFKHELAAAERRAQRLSLLFLDLNRFKEINDTLGHDTGDRVLSEVAHRLRLALREEETLARLSGDEFVIIASDSSEAASHIAERIGRAFSAPFLINGQSFAISASIGIAIFPEDGRSTEELLKHADIAMYRAKGGGGGYCFYSAEMGEALVRKRAVAKRLEAALSNGGLQLFYQSQIHLSNGRLAGAEALARWQDAQLGVISPTDFIPIAEERGLIGTLGEWVLHEACHQVRLWQERHYPMPGKVAVNIATRQFEDDDFVDRMLRIAREHRIAANRIELELTENGMMRDPERAVDIARALASAGFALSIDDFGTGYSSLSYLQRFPVNKLKIDISFIRHMLTDRNDYATVSTIIAMGKSMELETLAEGVEQAEQVDALLSLGCMLAQGYHFGHPLAANDFERTWLSHASS</sequence>
<evidence type="ECO:0000259" key="5">
    <source>
        <dbReference type="PROSITE" id="PS50883"/>
    </source>
</evidence>
<feature type="domain" description="GGDEF" evidence="6">
    <location>
        <begin position="453"/>
        <end position="583"/>
    </location>
</feature>
<dbReference type="STRING" id="686340.Metal_0076"/>
<dbReference type="InterPro" id="IPR052155">
    <property type="entry name" value="Biofilm_reg_signaling"/>
</dbReference>
<dbReference type="SMART" id="SM00091">
    <property type="entry name" value="PAS"/>
    <property type="match status" value="2"/>
</dbReference>
<dbReference type="InterPro" id="IPR035919">
    <property type="entry name" value="EAL_sf"/>
</dbReference>
<reference evidence="7 8" key="1">
    <citation type="journal article" date="2013" name="Genome Announc.">
        <title>Genome Sequence of the Obligate Gammaproteobacterial Methanotroph Methylomicrobium album Strain BG8.</title>
        <authorList>
            <person name="Kits K.D."/>
            <person name="Kalyuzhnaya M.G."/>
            <person name="Klotz M.G."/>
            <person name="Jetten M.S."/>
            <person name="Op den Camp H.J."/>
            <person name="Vuilleumier S."/>
            <person name="Bringel F."/>
            <person name="Dispirito A.A."/>
            <person name="Murrell J.C."/>
            <person name="Bruce D."/>
            <person name="Cheng J.F."/>
            <person name="Copeland A."/>
            <person name="Goodwin L."/>
            <person name="Hauser L."/>
            <person name="Lajus A."/>
            <person name="Land M.L."/>
            <person name="Lapidus A."/>
            <person name="Lucas S."/>
            <person name="Medigue C."/>
            <person name="Pitluck S."/>
            <person name="Woyke T."/>
            <person name="Zeytun A."/>
            <person name="Stein L.Y."/>
        </authorList>
    </citation>
    <scope>NUCLEOTIDE SEQUENCE [LARGE SCALE GENOMIC DNA]</scope>
    <source>
        <strain evidence="7 8">BG8</strain>
    </source>
</reference>
<dbReference type="Gene3D" id="3.30.70.270">
    <property type="match status" value="1"/>
</dbReference>
<dbReference type="InterPro" id="IPR000160">
    <property type="entry name" value="GGDEF_dom"/>
</dbReference>
<dbReference type="Proteomes" id="UP000005090">
    <property type="component" value="Chromosome"/>
</dbReference>
<evidence type="ECO:0000313" key="8">
    <source>
        <dbReference type="Proteomes" id="UP000005090"/>
    </source>
</evidence>
<dbReference type="SMART" id="SM00052">
    <property type="entry name" value="EAL"/>
    <property type="match status" value="1"/>
</dbReference>
<dbReference type="Gene3D" id="3.30.450.20">
    <property type="entry name" value="PAS domain"/>
    <property type="match status" value="2"/>
</dbReference>
<dbReference type="SUPFAM" id="SSF141868">
    <property type="entry name" value="EAL domain-like"/>
    <property type="match status" value="1"/>
</dbReference>
<dbReference type="Pfam" id="PF00990">
    <property type="entry name" value="GGDEF"/>
    <property type="match status" value="1"/>
</dbReference>
<keyword evidence="8" id="KW-1185">Reference proteome</keyword>
<dbReference type="SUPFAM" id="SSF55073">
    <property type="entry name" value="Nucleotide cyclase"/>
    <property type="match status" value="1"/>
</dbReference>
<dbReference type="Gene3D" id="1.10.490.10">
    <property type="entry name" value="Globins"/>
    <property type="match status" value="1"/>
</dbReference>
<name>H8GJY7_METAL</name>
<dbReference type="SMART" id="SM00267">
    <property type="entry name" value="GGDEF"/>
    <property type="match status" value="1"/>
</dbReference>
<evidence type="ECO:0000259" key="4">
    <source>
        <dbReference type="PROSITE" id="PS50113"/>
    </source>
</evidence>
<dbReference type="GO" id="GO:0003824">
    <property type="term" value="F:catalytic activity"/>
    <property type="evidence" value="ECO:0007669"/>
    <property type="project" value="UniProtKB-ARBA"/>
</dbReference>
<dbReference type="eggNOG" id="COG5001">
    <property type="taxonomic scope" value="Bacteria"/>
</dbReference>
<dbReference type="PANTHER" id="PTHR44757:SF2">
    <property type="entry name" value="BIOFILM ARCHITECTURE MAINTENANCE PROTEIN MBAA"/>
    <property type="match status" value="1"/>
</dbReference>
<feature type="domain" description="EAL" evidence="5">
    <location>
        <begin position="592"/>
        <end position="847"/>
    </location>
</feature>
<dbReference type="RefSeq" id="WP_005368494.1">
    <property type="nucleotide sequence ID" value="NZ_CM001475.1"/>
</dbReference>